<proteinExistence type="inferred from homology"/>
<dbReference type="SUPFAM" id="SSF55469">
    <property type="entry name" value="FMN-dependent nitroreductase-like"/>
    <property type="match status" value="1"/>
</dbReference>
<keyword evidence="2 4" id="KW-0560">Oxidoreductase</keyword>
<name>A0A1Y6JZI8_9LACO</name>
<evidence type="ECO:0000259" key="3">
    <source>
        <dbReference type="Pfam" id="PF00881"/>
    </source>
</evidence>
<dbReference type="CDD" id="cd02137">
    <property type="entry name" value="MhqN-like"/>
    <property type="match status" value="1"/>
</dbReference>
<protein>
    <submittedName>
        <fullName evidence="4">NADH dehydrogenase</fullName>
        <ecNumber evidence="4">1.6.99.3</ecNumber>
    </submittedName>
</protein>
<comment type="similarity">
    <text evidence="1">Belongs to the nitroreductase family.</text>
</comment>
<dbReference type="PANTHER" id="PTHR43673">
    <property type="entry name" value="NAD(P)H NITROREDUCTASE YDGI-RELATED"/>
    <property type="match status" value="1"/>
</dbReference>
<feature type="domain" description="Nitroreductase" evidence="3">
    <location>
        <begin position="19"/>
        <end position="196"/>
    </location>
</feature>
<dbReference type="KEGG" id="lzy:LZ3411_2309"/>
<evidence type="ECO:0000313" key="5">
    <source>
        <dbReference type="Proteomes" id="UP000195412"/>
    </source>
</evidence>
<sequence length="216" mass="24396">MMDTTKSMTNDSYTEVMLKRQSVRKFQPDVKIPRTELTELLKEATTAPSACNLQSWHFVVCDDEAGKQKAHSLVMPFNFPQTDTCSAIVFVLGDTQSHEKYRDVWNKMCDEGRITPEKRDEVFQTFLPLYEHADRDFLVKDSMIDASMVSMQLLLAARAHGYEANPLAGYNAAKIAPTFGLDAERYVPVMAIAIGKPAEKPIESIRYDVTDLTDFA</sequence>
<dbReference type="PANTHER" id="PTHR43673:SF10">
    <property type="entry name" value="NADH DEHYDROGENASE_NAD(P)H NITROREDUCTASE XCC3605-RELATED"/>
    <property type="match status" value="1"/>
</dbReference>
<evidence type="ECO:0000256" key="1">
    <source>
        <dbReference type="ARBA" id="ARBA00007118"/>
    </source>
</evidence>
<evidence type="ECO:0000256" key="2">
    <source>
        <dbReference type="ARBA" id="ARBA00023002"/>
    </source>
</evidence>
<dbReference type="InterPro" id="IPR029479">
    <property type="entry name" value="Nitroreductase"/>
</dbReference>
<dbReference type="AlphaFoldDB" id="A0A1Y6JZI8"/>
<evidence type="ECO:0000313" key="4">
    <source>
        <dbReference type="EMBL" id="SMS15359.1"/>
    </source>
</evidence>
<organism evidence="4 5">
    <name type="scientific">Levilactobacillus zymae</name>
    <dbReference type="NCBI Taxonomy" id="267363"/>
    <lineage>
        <taxon>Bacteria</taxon>
        <taxon>Bacillati</taxon>
        <taxon>Bacillota</taxon>
        <taxon>Bacilli</taxon>
        <taxon>Lactobacillales</taxon>
        <taxon>Lactobacillaceae</taxon>
        <taxon>Levilactobacillus</taxon>
    </lineage>
</organism>
<dbReference type="InterPro" id="IPR000415">
    <property type="entry name" value="Nitroreductase-like"/>
</dbReference>
<reference evidence="5" key="1">
    <citation type="submission" date="2017-05" db="EMBL/GenBank/DDBJ databases">
        <authorList>
            <person name="Papadimitriou K."/>
        </authorList>
    </citation>
    <scope>NUCLEOTIDE SEQUENCE [LARGE SCALE GENOMIC DNA]</scope>
    <source>
        <strain evidence="5">ACA-DC 3411</strain>
    </source>
</reference>
<dbReference type="GO" id="GO:0016491">
    <property type="term" value="F:oxidoreductase activity"/>
    <property type="evidence" value="ECO:0007669"/>
    <property type="project" value="UniProtKB-KW"/>
</dbReference>
<dbReference type="Gene3D" id="3.40.109.10">
    <property type="entry name" value="NADH Oxidase"/>
    <property type="match status" value="1"/>
</dbReference>
<dbReference type="EC" id="1.6.99.3" evidence="4"/>
<dbReference type="EMBL" id="LT854705">
    <property type="protein sequence ID" value="SMS15359.1"/>
    <property type="molecule type" value="Genomic_DNA"/>
</dbReference>
<gene>
    <name evidence="4" type="ORF">LZ3411_2309</name>
</gene>
<dbReference type="Pfam" id="PF00881">
    <property type="entry name" value="Nitroreductase"/>
    <property type="match status" value="1"/>
</dbReference>
<dbReference type="Proteomes" id="UP000195412">
    <property type="component" value="Chromosome I"/>
</dbReference>
<accession>A0A1Y6JZI8</accession>